<dbReference type="Pfam" id="PF00530">
    <property type="entry name" value="SRCR"/>
    <property type="match status" value="1"/>
</dbReference>
<feature type="domain" description="SRCR" evidence="12">
    <location>
        <begin position="29"/>
        <end position="66"/>
    </location>
</feature>
<keyword evidence="4" id="KW-0812">Transmembrane</keyword>
<dbReference type="GO" id="GO:0005886">
    <property type="term" value="C:plasma membrane"/>
    <property type="evidence" value="ECO:0007669"/>
    <property type="project" value="TreeGrafter"/>
</dbReference>
<evidence type="ECO:0000256" key="3">
    <source>
        <dbReference type="ARBA" id="ARBA00022525"/>
    </source>
</evidence>
<dbReference type="GO" id="GO:0004252">
    <property type="term" value="F:serine-type endopeptidase activity"/>
    <property type="evidence" value="ECO:0007669"/>
    <property type="project" value="TreeGrafter"/>
</dbReference>
<feature type="domain" description="SRCR" evidence="12">
    <location>
        <begin position="171"/>
        <end position="219"/>
    </location>
</feature>
<dbReference type="SUPFAM" id="SSF56487">
    <property type="entry name" value="SRCR-like"/>
    <property type="match status" value="3"/>
</dbReference>
<evidence type="ECO:0000256" key="4">
    <source>
        <dbReference type="ARBA" id="ARBA00022692"/>
    </source>
</evidence>
<dbReference type="InterPro" id="IPR001190">
    <property type="entry name" value="SRCR"/>
</dbReference>
<keyword evidence="7" id="KW-1133">Transmembrane helix</keyword>
<evidence type="ECO:0000313" key="13">
    <source>
        <dbReference type="Ensembl" id="ENSFHEP00000033147.1"/>
    </source>
</evidence>
<dbReference type="GO" id="GO:0031638">
    <property type="term" value="P:zymogen activation"/>
    <property type="evidence" value="ECO:0007669"/>
    <property type="project" value="TreeGrafter"/>
</dbReference>
<dbReference type="SMART" id="SM00202">
    <property type="entry name" value="SR"/>
    <property type="match status" value="1"/>
</dbReference>
<reference evidence="13" key="2">
    <citation type="submission" date="2025-09" db="UniProtKB">
        <authorList>
            <consortium name="Ensembl"/>
        </authorList>
    </citation>
    <scope>IDENTIFICATION</scope>
</reference>
<evidence type="ECO:0000259" key="12">
    <source>
        <dbReference type="PROSITE" id="PS50287"/>
    </source>
</evidence>
<dbReference type="PRINTS" id="PR00258">
    <property type="entry name" value="SPERACTRCPTR"/>
</dbReference>
<evidence type="ECO:0000256" key="10">
    <source>
        <dbReference type="ARBA" id="ARBA00023180"/>
    </source>
</evidence>
<keyword evidence="14" id="KW-1185">Reference proteome</keyword>
<keyword evidence="5" id="KW-0732">Signal</keyword>
<reference evidence="13" key="1">
    <citation type="submission" date="2025-08" db="UniProtKB">
        <authorList>
            <consortium name="Ensembl"/>
        </authorList>
    </citation>
    <scope>IDENTIFICATION</scope>
</reference>
<evidence type="ECO:0000256" key="7">
    <source>
        <dbReference type="ARBA" id="ARBA00022989"/>
    </source>
</evidence>
<keyword evidence="6" id="KW-0677">Repeat</keyword>
<comment type="subcellular location">
    <subcellularLocation>
        <location evidence="1">Membrane</location>
        <topology evidence="1">Single-pass membrane protein</topology>
    </subcellularLocation>
    <subcellularLocation>
        <location evidence="2">Secreted</location>
    </subcellularLocation>
</comment>
<proteinExistence type="predicted"/>
<keyword evidence="3" id="KW-0964">Secreted</keyword>
<keyword evidence="9 11" id="KW-1015">Disulfide bond</keyword>
<evidence type="ECO:0000256" key="2">
    <source>
        <dbReference type="ARBA" id="ARBA00004613"/>
    </source>
</evidence>
<dbReference type="PANTHER" id="PTHR48071">
    <property type="entry name" value="SRCR DOMAIN-CONTAINING PROTEIN"/>
    <property type="match status" value="1"/>
</dbReference>
<feature type="disulfide bond" evidence="11">
    <location>
        <begin position="137"/>
        <end position="147"/>
    </location>
</feature>
<keyword evidence="10" id="KW-0325">Glycoprotein</keyword>
<dbReference type="PANTHER" id="PTHR48071:SF15">
    <property type="entry name" value="SRCR DOMAIN-CONTAINING PROTEIN"/>
    <property type="match status" value="1"/>
</dbReference>
<dbReference type="InterPro" id="IPR036772">
    <property type="entry name" value="SRCR-like_dom_sf"/>
</dbReference>
<accession>A0A3Q2R0I1</accession>
<dbReference type="Proteomes" id="UP000265000">
    <property type="component" value="Unplaced"/>
</dbReference>
<organism evidence="13 14">
    <name type="scientific">Fundulus heteroclitus</name>
    <name type="common">Killifish</name>
    <name type="synonym">Mummichog</name>
    <dbReference type="NCBI Taxonomy" id="8078"/>
    <lineage>
        <taxon>Eukaryota</taxon>
        <taxon>Metazoa</taxon>
        <taxon>Chordata</taxon>
        <taxon>Craniata</taxon>
        <taxon>Vertebrata</taxon>
        <taxon>Euteleostomi</taxon>
        <taxon>Actinopterygii</taxon>
        <taxon>Neopterygii</taxon>
        <taxon>Teleostei</taxon>
        <taxon>Neoteleostei</taxon>
        <taxon>Acanthomorphata</taxon>
        <taxon>Ovalentaria</taxon>
        <taxon>Atherinomorphae</taxon>
        <taxon>Cyprinodontiformes</taxon>
        <taxon>Fundulidae</taxon>
        <taxon>Fundulus</taxon>
    </lineage>
</organism>
<evidence type="ECO:0000256" key="5">
    <source>
        <dbReference type="ARBA" id="ARBA00022729"/>
    </source>
</evidence>
<evidence type="ECO:0000256" key="6">
    <source>
        <dbReference type="ARBA" id="ARBA00022737"/>
    </source>
</evidence>
<protein>
    <recommendedName>
        <fullName evidence="12">SRCR domain-containing protein</fullName>
    </recommendedName>
</protein>
<dbReference type="GO" id="GO:0005615">
    <property type="term" value="C:extracellular space"/>
    <property type="evidence" value="ECO:0007669"/>
    <property type="project" value="TreeGrafter"/>
</dbReference>
<feature type="domain" description="SRCR" evidence="12">
    <location>
        <begin position="69"/>
        <end position="169"/>
    </location>
</feature>
<evidence type="ECO:0000313" key="14">
    <source>
        <dbReference type="Proteomes" id="UP000265000"/>
    </source>
</evidence>
<evidence type="ECO:0000256" key="8">
    <source>
        <dbReference type="ARBA" id="ARBA00023136"/>
    </source>
</evidence>
<feature type="disulfide bond" evidence="11">
    <location>
        <begin position="107"/>
        <end position="168"/>
    </location>
</feature>
<dbReference type="Gene3D" id="3.10.250.10">
    <property type="entry name" value="SRCR-like domain"/>
    <property type="match status" value="3"/>
</dbReference>
<sequence>HTLSNEDMDSKIFMFLLSLCSSGWTLKDFRLVGGSSRCAGTLQMKFKGEWKLVYKNSWTLKFAGEVYSVRLVNGINHCSGRLEVKLHELWSLVCEDGFNQQDAEVLCREIGCGPALVVDRRRYGEMYTLILKKEIPCGVNESSLLNCGRPWLRKSTCPSNSKSIWLTCSEVRFVGGANRCTGNLEIKQFGRWRAAGDRDEIRDWPLMQTNVICQRLDCGMSVFMGIFDHSSRNTFARSNTDVGQEGLALSLRSISSQRCSIGLRSGLCAVLSSSSTPDSAIHVFMDLALCSGAQSCWKRMGTAPNYSHKNGSMELSKISWSAEAFRGPFTGTKGPSLAPEKQPHTIIPLLAVLVDKISNLGIVQVEKCLMKYEDVFFGK</sequence>
<evidence type="ECO:0000256" key="11">
    <source>
        <dbReference type="PROSITE-ProRule" id="PRU00196"/>
    </source>
</evidence>
<evidence type="ECO:0000256" key="9">
    <source>
        <dbReference type="ARBA" id="ARBA00023157"/>
    </source>
</evidence>
<dbReference type="Ensembl" id="ENSFHET00000027172.1">
    <property type="protein sequence ID" value="ENSFHEP00000033147.1"/>
    <property type="gene ID" value="ENSFHEG00000020072.1"/>
</dbReference>
<dbReference type="FunFam" id="3.10.250.10:FF:000016">
    <property type="entry name" value="Scavenger receptor cysteine-rich protein type 12"/>
    <property type="match status" value="1"/>
</dbReference>
<comment type="caution">
    <text evidence="11">Lacks conserved residue(s) required for the propagation of feature annotation.</text>
</comment>
<keyword evidence="8" id="KW-0472">Membrane</keyword>
<name>A0A3Q2R0I1_FUNHE</name>
<dbReference type="GeneTree" id="ENSGT00940000163299"/>
<dbReference type="PROSITE" id="PS50287">
    <property type="entry name" value="SRCR_2"/>
    <property type="match status" value="3"/>
</dbReference>
<dbReference type="AlphaFoldDB" id="A0A3Q2R0I1"/>
<evidence type="ECO:0000256" key="1">
    <source>
        <dbReference type="ARBA" id="ARBA00004167"/>
    </source>
</evidence>